<evidence type="ECO:0000313" key="3">
    <source>
        <dbReference type="EMBL" id="TWH10493.1"/>
    </source>
</evidence>
<dbReference type="InterPro" id="IPR023614">
    <property type="entry name" value="Porin_dom_sf"/>
</dbReference>
<name>A0A562DLW2_9GAMM</name>
<keyword evidence="4" id="KW-1185">Reference proteome</keyword>
<keyword evidence="1" id="KW-0175">Coiled coil</keyword>
<dbReference type="Gene3D" id="2.40.160.10">
    <property type="entry name" value="Porin"/>
    <property type="match status" value="1"/>
</dbReference>
<gene>
    <name evidence="3" type="ORF">L613_002400000090</name>
</gene>
<dbReference type="InterPro" id="IPR010870">
    <property type="entry name" value="Porin_O/P"/>
</dbReference>
<feature type="signal peptide" evidence="2">
    <location>
        <begin position="1"/>
        <end position="32"/>
    </location>
</feature>
<protein>
    <submittedName>
        <fullName evidence="3">Phosphate-selective porin OprO/OprP</fullName>
    </submittedName>
</protein>
<accession>A0A562DLW2</accession>
<dbReference type="OrthoDB" id="9807854at2"/>
<feature type="chain" id="PRO_5021941457" evidence="2">
    <location>
        <begin position="33"/>
        <end position="479"/>
    </location>
</feature>
<dbReference type="EMBL" id="VLJS01000052">
    <property type="protein sequence ID" value="TWH10493.1"/>
    <property type="molecule type" value="Genomic_DNA"/>
</dbReference>
<dbReference type="AlphaFoldDB" id="A0A562DLW2"/>
<sequence>MPKHIPHRRPRLPDRSWLAGAVALALAGPAFAQSTPTVEELARRLQALEARYGAATSVDGQETLDLQALDQRLRALERNLELQEEARAAKEKAAPVVAVNDRGASFRSGDGAYEVKIRGLLQGDGRFFNSGAPGANDSFLLRTARPTIEGTLGKWVGFRFTPEFAGDSASIVDAYADLQFSPAATLRVGKFTSPVGLERLQSSASLPEIERALASELLPNRDLGVQLQGELAGGKVSYAIGVFNGAVDGRDATTTNPDDEFEYAGRLFFEPLKGSDSFWAGLGFGIGASIGDVEGAGNNFLPRYRTPGQQQFFAYRGTVAAAGQRKRWSPQGYFYRGPFGLLAEYASSSQELGAGGTTADLETTAWQATASWVLTGEDASYRGVKPARAFAPGKGGWGAWELVARYGRLEVDESAFPVFADPAVSAREASAWVAGVNWYLNNNLKLVLNYLQTGFEGGAAGGADREDEKAVFTRLQVAF</sequence>
<dbReference type="SUPFAM" id="SSF56935">
    <property type="entry name" value="Porins"/>
    <property type="match status" value="1"/>
</dbReference>
<organism evidence="3 4">
    <name type="scientific">Pseudoxanthomonas taiwanensis J19</name>
    <dbReference type="NCBI Taxonomy" id="935569"/>
    <lineage>
        <taxon>Bacteria</taxon>
        <taxon>Pseudomonadati</taxon>
        <taxon>Pseudomonadota</taxon>
        <taxon>Gammaproteobacteria</taxon>
        <taxon>Lysobacterales</taxon>
        <taxon>Lysobacteraceae</taxon>
        <taxon>Pseudoxanthomonas</taxon>
    </lineage>
</organism>
<reference evidence="3 4" key="1">
    <citation type="submission" date="2019-07" db="EMBL/GenBank/DDBJ databases">
        <title>Genome sequencing of lignin-degrading bacterial isolates.</title>
        <authorList>
            <person name="Gladden J."/>
        </authorList>
    </citation>
    <scope>NUCLEOTIDE SEQUENCE [LARGE SCALE GENOMIC DNA]</scope>
    <source>
        <strain evidence="3 4">J19</strain>
    </source>
</reference>
<feature type="coiled-coil region" evidence="1">
    <location>
        <begin position="38"/>
        <end position="93"/>
    </location>
</feature>
<evidence type="ECO:0000313" key="4">
    <source>
        <dbReference type="Proteomes" id="UP000321583"/>
    </source>
</evidence>
<keyword evidence="2" id="KW-0732">Signal</keyword>
<comment type="caution">
    <text evidence="3">The sequence shown here is derived from an EMBL/GenBank/DDBJ whole genome shotgun (WGS) entry which is preliminary data.</text>
</comment>
<proteinExistence type="predicted"/>
<dbReference type="Pfam" id="PF07396">
    <property type="entry name" value="Porin_O_P"/>
    <property type="match status" value="1"/>
</dbReference>
<evidence type="ECO:0000256" key="1">
    <source>
        <dbReference type="SAM" id="Coils"/>
    </source>
</evidence>
<dbReference type="RefSeq" id="WP_147208399.1">
    <property type="nucleotide sequence ID" value="NZ_VLJS01000052.1"/>
</dbReference>
<evidence type="ECO:0000256" key="2">
    <source>
        <dbReference type="SAM" id="SignalP"/>
    </source>
</evidence>
<dbReference type="Proteomes" id="UP000321583">
    <property type="component" value="Unassembled WGS sequence"/>
</dbReference>